<dbReference type="EMBL" id="JAVFHQ010000006">
    <property type="protein sequence ID" value="KAK4548857.1"/>
    <property type="molecule type" value="Genomic_DNA"/>
</dbReference>
<feature type="region of interest" description="Disordered" evidence="1">
    <location>
        <begin position="1"/>
        <end position="21"/>
    </location>
</feature>
<protein>
    <submittedName>
        <fullName evidence="2">Uncharacterized protein</fullName>
    </submittedName>
</protein>
<proteinExistence type="predicted"/>
<accession>A0AAV9JV46</accession>
<comment type="caution">
    <text evidence="2">The sequence shown here is derived from an EMBL/GenBank/DDBJ whole genome shotgun (WGS) entry which is preliminary data.</text>
</comment>
<organism evidence="2 3">
    <name type="scientific">Oleoguttula mirabilis</name>
    <dbReference type="NCBI Taxonomy" id="1507867"/>
    <lineage>
        <taxon>Eukaryota</taxon>
        <taxon>Fungi</taxon>
        <taxon>Dikarya</taxon>
        <taxon>Ascomycota</taxon>
        <taxon>Pezizomycotina</taxon>
        <taxon>Dothideomycetes</taxon>
        <taxon>Dothideomycetidae</taxon>
        <taxon>Mycosphaerellales</taxon>
        <taxon>Teratosphaeriaceae</taxon>
        <taxon>Oleoguttula</taxon>
    </lineage>
</organism>
<evidence type="ECO:0000313" key="2">
    <source>
        <dbReference type="EMBL" id="KAK4548857.1"/>
    </source>
</evidence>
<gene>
    <name evidence="2" type="ORF">LTR36_008630</name>
</gene>
<evidence type="ECO:0000313" key="3">
    <source>
        <dbReference type="Proteomes" id="UP001324427"/>
    </source>
</evidence>
<dbReference type="AlphaFoldDB" id="A0AAV9JV46"/>
<name>A0AAV9JV46_9PEZI</name>
<reference evidence="2 3" key="1">
    <citation type="submission" date="2021-11" db="EMBL/GenBank/DDBJ databases">
        <title>Black yeast isolated from Biological Soil Crust.</title>
        <authorList>
            <person name="Kurbessoian T."/>
        </authorList>
    </citation>
    <scope>NUCLEOTIDE SEQUENCE [LARGE SCALE GENOMIC DNA]</scope>
    <source>
        <strain evidence="2 3">CCFEE 5522</strain>
    </source>
</reference>
<dbReference type="Proteomes" id="UP001324427">
    <property type="component" value="Unassembled WGS sequence"/>
</dbReference>
<sequence>MPPLIDRSSEEPSPPPSTKGLIPIPHLPSMSLKDRDDYYHTAFHHDIPIEKFAVPAACALYPEYAEEICSAYMEYTTFIFKVWINYDAGASKFFTDNRFQDCGELRLTHQARIHLKRIGADTVLYGTGGVRFDIGTAFRPLAQVTIELRPSKLDVGPAIDTFVADVSGRRHPGLINYLHTICEVIKDDDITDGKDGLVLADIDRLALRFLRMPDEYEERRWGERWYDGIFFGTYEDW</sequence>
<evidence type="ECO:0000256" key="1">
    <source>
        <dbReference type="SAM" id="MobiDB-lite"/>
    </source>
</evidence>
<keyword evidence="3" id="KW-1185">Reference proteome</keyword>